<dbReference type="VEuPathDB" id="VectorBase:HLOH_045012"/>
<evidence type="ECO:0000256" key="7">
    <source>
        <dbReference type="ARBA" id="ARBA00023170"/>
    </source>
</evidence>
<feature type="domain" description="G-protein coupled receptors family 1 profile" evidence="12">
    <location>
        <begin position="132"/>
        <end position="190"/>
    </location>
</feature>
<feature type="transmembrane region" description="Helical" evidence="10">
    <location>
        <begin position="114"/>
        <end position="140"/>
    </location>
</feature>
<proteinExistence type="inferred from homology"/>
<dbReference type="Pfam" id="PF00001">
    <property type="entry name" value="7tm_1"/>
    <property type="match status" value="1"/>
</dbReference>
<dbReference type="PANTHER" id="PTHR45695">
    <property type="entry name" value="LEUCOKININ RECEPTOR-RELATED"/>
    <property type="match status" value="1"/>
</dbReference>
<reference evidence="13 14" key="1">
    <citation type="journal article" date="2020" name="Cell">
        <title>Large-Scale Comparative Analyses of Tick Genomes Elucidate Their Genetic Diversity and Vector Capacities.</title>
        <authorList>
            <consortium name="Tick Genome and Microbiome Consortium (TIGMIC)"/>
            <person name="Jia N."/>
            <person name="Wang J."/>
            <person name="Shi W."/>
            <person name="Du L."/>
            <person name="Sun Y."/>
            <person name="Zhan W."/>
            <person name="Jiang J.F."/>
            <person name="Wang Q."/>
            <person name="Zhang B."/>
            <person name="Ji P."/>
            <person name="Bell-Sakyi L."/>
            <person name="Cui X.M."/>
            <person name="Yuan T.T."/>
            <person name="Jiang B.G."/>
            <person name="Yang W.F."/>
            <person name="Lam T.T."/>
            <person name="Chang Q.C."/>
            <person name="Ding S.J."/>
            <person name="Wang X.J."/>
            <person name="Zhu J.G."/>
            <person name="Ruan X.D."/>
            <person name="Zhao L."/>
            <person name="Wei J.T."/>
            <person name="Ye R.Z."/>
            <person name="Que T.C."/>
            <person name="Du C.H."/>
            <person name="Zhou Y.H."/>
            <person name="Cheng J.X."/>
            <person name="Dai P.F."/>
            <person name="Guo W.B."/>
            <person name="Han X.H."/>
            <person name="Huang E.J."/>
            <person name="Li L.F."/>
            <person name="Wei W."/>
            <person name="Gao Y.C."/>
            <person name="Liu J.Z."/>
            <person name="Shao H.Z."/>
            <person name="Wang X."/>
            <person name="Wang C.C."/>
            <person name="Yang T.C."/>
            <person name="Huo Q.B."/>
            <person name="Li W."/>
            <person name="Chen H.Y."/>
            <person name="Chen S.E."/>
            <person name="Zhou L.G."/>
            <person name="Ni X.B."/>
            <person name="Tian J.H."/>
            <person name="Sheng Y."/>
            <person name="Liu T."/>
            <person name="Pan Y.S."/>
            <person name="Xia L.Y."/>
            <person name="Li J."/>
            <person name="Zhao F."/>
            <person name="Cao W.C."/>
        </authorList>
    </citation>
    <scope>NUCLEOTIDE SEQUENCE [LARGE SCALE GENOMIC DNA]</scope>
    <source>
        <strain evidence="13">HaeL-2018</strain>
    </source>
</reference>
<evidence type="ECO:0000256" key="11">
    <source>
        <dbReference type="SAM" id="SignalP"/>
    </source>
</evidence>
<dbReference type="InterPro" id="IPR000276">
    <property type="entry name" value="GPCR_Rhodpsn"/>
</dbReference>
<evidence type="ECO:0000256" key="10">
    <source>
        <dbReference type="SAM" id="Phobius"/>
    </source>
</evidence>
<evidence type="ECO:0000256" key="5">
    <source>
        <dbReference type="ARBA" id="ARBA00023040"/>
    </source>
</evidence>
<dbReference type="EMBL" id="JABSTR010000001">
    <property type="protein sequence ID" value="KAH9359964.1"/>
    <property type="molecule type" value="Genomic_DNA"/>
</dbReference>
<evidence type="ECO:0000256" key="4">
    <source>
        <dbReference type="ARBA" id="ARBA00022989"/>
    </source>
</evidence>
<gene>
    <name evidence="13" type="ORF">HPB48_016959</name>
</gene>
<dbReference type="GO" id="GO:0005886">
    <property type="term" value="C:plasma membrane"/>
    <property type="evidence" value="ECO:0007669"/>
    <property type="project" value="TreeGrafter"/>
</dbReference>
<accession>A0A9J6FCW3</accession>
<dbReference type="SUPFAM" id="SSF81321">
    <property type="entry name" value="Family A G protein-coupled receptor-like"/>
    <property type="match status" value="1"/>
</dbReference>
<evidence type="ECO:0000313" key="14">
    <source>
        <dbReference type="Proteomes" id="UP000821853"/>
    </source>
</evidence>
<protein>
    <recommendedName>
        <fullName evidence="12">G-protein coupled receptors family 1 profile domain-containing protein</fullName>
    </recommendedName>
</protein>
<evidence type="ECO:0000256" key="9">
    <source>
        <dbReference type="SAM" id="MobiDB-lite"/>
    </source>
</evidence>
<keyword evidence="4 10" id="KW-1133">Transmembrane helix</keyword>
<dbReference type="PRINTS" id="PR00237">
    <property type="entry name" value="GPCRRHODOPSN"/>
</dbReference>
<keyword evidence="8" id="KW-0807">Transducer</keyword>
<comment type="caution">
    <text evidence="13">The sequence shown here is derived from an EMBL/GenBank/DDBJ whole genome shotgun (WGS) entry which is preliminary data.</text>
</comment>
<feature type="transmembrane region" description="Helical" evidence="10">
    <location>
        <begin position="152"/>
        <end position="173"/>
    </location>
</feature>
<organism evidence="13 14">
    <name type="scientific">Haemaphysalis longicornis</name>
    <name type="common">Bush tick</name>
    <dbReference type="NCBI Taxonomy" id="44386"/>
    <lineage>
        <taxon>Eukaryota</taxon>
        <taxon>Metazoa</taxon>
        <taxon>Ecdysozoa</taxon>
        <taxon>Arthropoda</taxon>
        <taxon>Chelicerata</taxon>
        <taxon>Arachnida</taxon>
        <taxon>Acari</taxon>
        <taxon>Parasitiformes</taxon>
        <taxon>Ixodida</taxon>
        <taxon>Ixodoidea</taxon>
        <taxon>Ixodidae</taxon>
        <taxon>Haemaphysalinae</taxon>
        <taxon>Haemaphysalis</taxon>
    </lineage>
</organism>
<sequence length="457" mass="50400">MCFTLCIVLHVLPDSRSTETKQRNVKGIRDLLVHLLEFPSSFEKSTKTMASSLLQTRTSGNEPYAYRQGETLSLNESWSMQPTGGGDAEGGLEASVSSVVAAVEERLYEVPVEVIVLLSICYGAISLVAVVGNTFVLWIVATSRRMRTETNYLIANLAISDIIIGLFSIPFHFQAALLQRWLLPHFMCAFCPFVQEIFQQIRSFLPSWGSSSSVFVCPDQDDGLLLKHVVLPDTEYLVRWRYYESFVNDVRHRLGSPTTTPDQELRRNDHRLLERAGGAAKPCSAGISTANLIVASTPDETLALTLCEVTTIQLGATTLELTPYLKPLPGTTRGVITGLDVGTTNEQLQHILATNGPRILHARLLGTSTAAVITFEGTRVPYYINTMGHRQDIYPNPEIIICPTCHLRDPPIGHPCTLDLPTLWTQPPYGEPNARTSQGPAPANSWPSLDETTPPTR</sequence>
<dbReference type="Gene3D" id="1.20.1070.10">
    <property type="entry name" value="Rhodopsin 7-helix transmembrane proteins"/>
    <property type="match status" value="1"/>
</dbReference>
<dbReference type="OrthoDB" id="3039988at2759"/>
<keyword evidence="5" id="KW-0297">G-protein coupled receptor</keyword>
<name>A0A9J6FCW3_HAELO</name>
<keyword evidence="11" id="KW-0732">Signal</keyword>
<keyword evidence="7" id="KW-0675">Receptor</keyword>
<comment type="similarity">
    <text evidence="2">Belongs to the G-protein coupled receptor 1 family.</text>
</comment>
<feature type="signal peptide" evidence="11">
    <location>
        <begin position="1"/>
        <end position="17"/>
    </location>
</feature>
<dbReference type="InterPro" id="IPR017452">
    <property type="entry name" value="GPCR_Rhodpsn_7TM"/>
</dbReference>
<feature type="compositionally biased region" description="Polar residues" evidence="9">
    <location>
        <begin position="434"/>
        <end position="457"/>
    </location>
</feature>
<evidence type="ECO:0000259" key="12">
    <source>
        <dbReference type="PROSITE" id="PS50262"/>
    </source>
</evidence>
<feature type="chain" id="PRO_5039893435" description="G-protein coupled receptors family 1 profile domain-containing protein" evidence="11">
    <location>
        <begin position="18"/>
        <end position="457"/>
    </location>
</feature>
<dbReference type="GO" id="GO:0004930">
    <property type="term" value="F:G protein-coupled receptor activity"/>
    <property type="evidence" value="ECO:0007669"/>
    <property type="project" value="UniProtKB-KW"/>
</dbReference>
<dbReference type="PANTHER" id="PTHR45695:SF9">
    <property type="entry name" value="LEUCOKININ RECEPTOR"/>
    <property type="match status" value="1"/>
</dbReference>
<evidence type="ECO:0000256" key="6">
    <source>
        <dbReference type="ARBA" id="ARBA00023136"/>
    </source>
</evidence>
<keyword evidence="14" id="KW-1185">Reference proteome</keyword>
<dbReference type="PROSITE" id="PS50262">
    <property type="entry name" value="G_PROTEIN_RECEP_F1_2"/>
    <property type="match status" value="1"/>
</dbReference>
<comment type="subcellular location">
    <subcellularLocation>
        <location evidence="1">Membrane</location>
        <topology evidence="1">Multi-pass membrane protein</topology>
    </subcellularLocation>
</comment>
<dbReference type="Proteomes" id="UP000821853">
    <property type="component" value="Chromosome 1"/>
</dbReference>
<feature type="region of interest" description="Disordered" evidence="9">
    <location>
        <begin position="427"/>
        <end position="457"/>
    </location>
</feature>
<keyword evidence="3 10" id="KW-0812">Transmembrane</keyword>
<evidence type="ECO:0000256" key="1">
    <source>
        <dbReference type="ARBA" id="ARBA00004141"/>
    </source>
</evidence>
<evidence type="ECO:0000313" key="13">
    <source>
        <dbReference type="EMBL" id="KAH9359964.1"/>
    </source>
</evidence>
<keyword evidence="6 10" id="KW-0472">Membrane</keyword>
<dbReference type="AlphaFoldDB" id="A0A9J6FCW3"/>
<evidence type="ECO:0000256" key="8">
    <source>
        <dbReference type="ARBA" id="ARBA00023224"/>
    </source>
</evidence>
<evidence type="ECO:0000256" key="3">
    <source>
        <dbReference type="ARBA" id="ARBA00022692"/>
    </source>
</evidence>
<evidence type="ECO:0000256" key="2">
    <source>
        <dbReference type="ARBA" id="ARBA00010663"/>
    </source>
</evidence>